<feature type="compositionally biased region" description="Polar residues" evidence="6">
    <location>
        <begin position="481"/>
        <end position="490"/>
    </location>
</feature>
<gene>
    <name evidence="9" type="primary">LOC107427164</name>
</gene>
<dbReference type="GeneID" id="107427164"/>
<dbReference type="PANTHER" id="PTHR31429">
    <property type="entry name" value="WRKY TRANSCRIPTION FACTOR 36-RELATED"/>
    <property type="match status" value="1"/>
</dbReference>
<keyword evidence="2" id="KW-0805">Transcription regulation</keyword>
<evidence type="ECO:0000313" key="8">
    <source>
        <dbReference type="Proteomes" id="UP001652623"/>
    </source>
</evidence>
<evidence type="ECO:0000256" key="3">
    <source>
        <dbReference type="ARBA" id="ARBA00023125"/>
    </source>
</evidence>
<reference evidence="9" key="1">
    <citation type="submission" date="2025-08" db="UniProtKB">
        <authorList>
            <consortium name="RefSeq"/>
        </authorList>
    </citation>
    <scope>IDENTIFICATION</scope>
    <source>
        <tissue evidence="9">Seedling</tissue>
    </source>
</reference>
<dbReference type="Proteomes" id="UP001652623">
    <property type="component" value="Chromosome 9"/>
</dbReference>
<dbReference type="InterPro" id="IPR036576">
    <property type="entry name" value="WRKY_dom_sf"/>
</dbReference>
<evidence type="ECO:0000256" key="4">
    <source>
        <dbReference type="ARBA" id="ARBA00023163"/>
    </source>
</evidence>
<dbReference type="AlphaFoldDB" id="A0A6P4AD20"/>
<feature type="region of interest" description="Disordered" evidence="6">
    <location>
        <begin position="476"/>
        <end position="503"/>
    </location>
</feature>
<dbReference type="GO" id="GO:0043565">
    <property type="term" value="F:sequence-specific DNA binding"/>
    <property type="evidence" value="ECO:0007669"/>
    <property type="project" value="InterPro"/>
</dbReference>
<dbReference type="FunCoup" id="A0A6P4AD20">
    <property type="interactions" value="68"/>
</dbReference>
<dbReference type="GO" id="GO:0003700">
    <property type="term" value="F:DNA-binding transcription factor activity"/>
    <property type="evidence" value="ECO:0007669"/>
    <property type="project" value="InterPro"/>
</dbReference>
<dbReference type="Pfam" id="PF03106">
    <property type="entry name" value="WRKY"/>
    <property type="match status" value="1"/>
</dbReference>
<proteinExistence type="predicted"/>
<dbReference type="GO" id="GO:0005634">
    <property type="term" value="C:nucleus"/>
    <property type="evidence" value="ECO:0007669"/>
    <property type="project" value="UniProtKB-SubCell"/>
</dbReference>
<organism evidence="8 9">
    <name type="scientific">Ziziphus jujuba</name>
    <name type="common">Chinese jujube</name>
    <name type="synonym">Ziziphus sativa</name>
    <dbReference type="NCBI Taxonomy" id="326968"/>
    <lineage>
        <taxon>Eukaryota</taxon>
        <taxon>Viridiplantae</taxon>
        <taxon>Streptophyta</taxon>
        <taxon>Embryophyta</taxon>
        <taxon>Tracheophyta</taxon>
        <taxon>Spermatophyta</taxon>
        <taxon>Magnoliopsida</taxon>
        <taxon>eudicotyledons</taxon>
        <taxon>Gunneridae</taxon>
        <taxon>Pentapetalae</taxon>
        <taxon>rosids</taxon>
        <taxon>fabids</taxon>
        <taxon>Rosales</taxon>
        <taxon>Rhamnaceae</taxon>
        <taxon>Paliureae</taxon>
        <taxon>Ziziphus</taxon>
    </lineage>
</organism>
<dbReference type="PANTHER" id="PTHR31429:SF54">
    <property type="entry name" value="WRKY TRANSCRIPTION FACTOR 9-RELATED"/>
    <property type="match status" value="1"/>
</dbReference>
<name>A0A6P4AD20_ZIZJJ</name>
<evidence type="ECO:0000256" key="6">
    <source>
        <dbReference type="SAM" id="MobiDB-lite"/>
    </source>
</evidence>
<evidence type="ECO:0000256" key="2">
    <source>
        <dbReference type="ARBA" id="ARBA00023015"/>
    </source>
</evidence>
<dbReference type="RefSeq" id="XP_015893001.3">
    <property type="nucleotide sequence ID" value="XM_016037515.4"/>
</dbReference>
<dbReference type="SMART" id="SM00774">
    <property type="entry name" value="WRKY"/>
    <property type="match status" value="1"/>
</dbReference>
<dbReference type="InterPro" id="IPR003657">
    <property type="entry name" value="WRKY_dom"/>
</dbReference>
<feature type="region of interest" description="Disordered" evidence="6">
    <location>
        <begin position="1"/>
        <end position="73"/>
    </location>
</feature>
<dbReference type="InParanoid" id="A0A6P4AD20"/>
<dbReference type="Gene3D" id="2.20.25.80">
    <property type="entry name" value="WRKY domain"/>
    <property type="match status" value="1"/>
</dbReference>
<protein>
    <submittedName>
        <fullName evidence="9">Probable WRKY transcription factor 9</fullName>
    </submittedName>
</protein>
<evidence type="ECO:0000256" key="5">
    <source>
        <dbReference type="ARBA" id="ARBA00023242"/>
    </source>
</evidence>
<evidence type="ECO:0000259" key="7">
    <source>
        <dbReference type="PROSITE" id="PS50811"/>
    </source>
</evidence>
<feature type="compositionally biased region" description="Acidic residues" evidence="6">
    <location>
        <begin position="51"/>
        <end position="73"/>
    </location>
</feature>
<feature type="compositionally biased region" description="Basic and acidic residues" evidence="6">
    <location>
        <begin position="1"/>
        <end position="20"/>
    </location>
</feature>
<keyword evidence="5" id="KW-0539">Nucleus</keyword>
<dbReference type="SUPFAM" id="SSF118290">
    <property type="entry name" value="WRKY DNA-binding domain"/>
    <property type="match status" value="1"/>
</dbReference>
<evidence type="ECO:0000313" key="9">
    <source>
        <dbReference type="RefSeq" id="XP_015893001.3"/>
    </source>
</evidence>
<dbReference type="InterPro" id="IPR044810">
    <property type="entry name" value="WRKY_plant"/>
</dbReference>
<keyword evidence="8" id="KW-1185">Reference proteome</keyword>
<feature type="domain" description="WRKY" evidence="7">
    <location>
        <begin position="240"/>
        <end position="306"/>
    </location>
</feature>
<sequence length="503" mass="55976">MGRENEKEMDTDLSLKFDSKEDQEEKEGKDKLEVEEDHEKEEEKQKVEPSEGNDEEQGAEEEATAGEVVEDETSIVEVSFTETTKTEELYLLQTEMNRMKEENKVLRKVVEQTMKDYNDLQMKFYSIQQNNKKKAPLLFLSLHGNNNAMEEPKTTTISNVVEVNNHRSPSPPNQELGLSLRLQTSTKKHEGKEDHKENSDELPGYTAVQNKANRTEIEGIRSQVATPPNRKARVSVRARCETATMNDGCQWRKYGQKIAKGNPCPRAYYRCTVAPGCPVRKQVQRCLEDMSILITTYEGTHNHPLPVGATAMASTASAAASFMLLDSSINPHSEHEPSNFTQSSLSYHTHHMMMTNPILSHSPTFRSIINPSNDPSKGIVLDLTNNHLYDPPHIPLASSSAQPAGFWMPPGKTNFHCGNNIINHVLDSSTRGLMDDKGWRSGEEKDSSMVENVTAIAADPKFKVAVAAAITSLITKENHTSSHPVGSAFSQRHGEGGSSSNNN</sequence>
<evidence type="ECO:0000256" key="1">
    <source>
        <dbReference type="ARBA" id="ARBA00004123"/>
    </source>
</evidence>
<accession>A0A6P4AD20</accession>
<dbReference type="KEGG" id="zju:107427164"/>
<comment type="subcellular location">
    <subcellularLocation>
        <location evidence="1">Nucleus</location>
    </subcellularLocation>
</comment>
<keyword evidence="3" id="KW-0238">DNA-binding</keyword>
<keyword evidence="4" id="KW-0804">Transcription</keyword>
<dbReference type="PROSITE" id="PS50811">
    <property type="entry name" value="WRKY"/>
    <property type="match status" value="1"/>
</dbReference>